<evidence type="ECO:0000256" key="1">
    <source>
        <dbReference type="SAM" id="SignalP"/>
    </source>
</evidence>
<proteinExistence type="predicted"/>
<name>A0A4Y6V6N2_9PROT</name>
<dbReference type="OrthoDB" id="7288426at2"/>
<accession>A0A4Y6V6N2</accession>
<keyword evidence="1" id="KW-0732">Signal</keyword>
<evidence type="ECO:0000313" key="3">
    <source>
        <dbReference type="Proteomes" id="UP000317214"/>
    </source>
</evidence>
<dbReference type="RefSeq" id="WP_141493652.1">
    <property type="nucleotide sequence ID" value="NZ_CP032485.1"/>
</dbReference>
<dbReference type="KEGG" id="ntn:D5366_10915"/>
<gene>
    <name evidence="2" type="ORF">D5366_10915</name>
</gene>
<organism evidence="2 3">
    <name type="scientific">Neokomagataea tanensis</name>
    <dbReference type="NCBI Taxonomy" id="661191"/>
    <lineage>
        <taxon>Bacteria</taxon>
        <taxon>Pseudomonadati</taxon>
        <taxon>Pseudomonadota</taxon>
        <taxon>Alphaproteobacteria</taxon>
        <taxon>Acetobacterales</taxon>
        <taxon>Acetobacteraceae</taxon>
        <taxon>Neokomagataea</taxon>
    </lineage>
</organism>
<protein>
    <submittedName>
        <fullName evidence="2">Uncharacterized protein</fullName>
    </submittedName>
</protein>
<feature type="chain" id="PRO_5021367588" evidence="1">
    <location>
        <begin position="23"/>
        <end position="122"/>
    </location>
</feature>
<dbReference type="Proteomes" id="UP000317214">
    <property type="component" value="Chromosome"/>
</dbReference>
<sequence length="122" mass="13886">MVKKYSLFFLFCALLYSKNAYSETDSSVQYGTFGTGVMLCEEWIENSDKQTDIITKAWVAGAFTGYENACRLMKGNCAYGKITSMKQLYLRAKAYCRMHPDKRVGDSALNAWIQIVRDPNSF</sequence>
<reference evidence="2 3" key="1">
    <citation type="submission" date="2018-09" db="EMBL/GenBank/DDBJ databases">
        <title>The complete genome sequence of Neokomagataea tanensis NBRC 106556(T).</title>
        <authorList>
            <person name="Chua K.-O."/>
            <person name="See-Too W.-S."/>
            <person name="Hong K.-W."/>
            <person name="Yin W.-F."/>
            <person name="Chan K.-G."/>
        </authorList>
    </citation>
    <scope>NUCLEOTIDE SEQUENCE [LARGE SCALE GENOMIC DNA]</scope>
    <source>
        <strain evidence="3">AH13 \ NBRC 106556</strain>
    </source>
</reference>
<feature type="signal peptide" evidence="1">
    <location>
        <begin position="1"/>
        <end position="22"/>
    </location>
</feature>
<keyword evidence="3" id="KW-1185">Reference proteome</keyword>
<dbReference type="AlphaFoldDB" id="A0A4Y6V6N2"/>
<evidence type="ECO:0000313" key="2">
    <source>
        <dbReference type="EMBL" id="QDH25643.1"/>
    </source>
</evidence>
<dbReference type="EMBL" id="CP032485">
    <property type="protein sequence ID" value="QDH25643.1"/>
    <property type="molecule type" value="Genomic_DNA"/>
</dbReference>